<comment type="caution">
    <text evidence="1">The sequence shown here is derived from an EMBL/GenBank/DDBJ whole genome shotgun (WGS) entry which is preliminary data.</text>
</comment>
<keyword evidence="2" id="KW-1185">Reference proteome</keyword>
<dbReference type="EMBL" id="JXTB01000082">
    <property type="protein sequence ID" value="PON66118.1"/>
    <property type="molecule type" value="Genomic_DNA"/>
</dbReference>
<gene>
    <name evidence="1" type="ORF">PanWU01x14_111690</name>
</gene>
<reference evidence="2" key="1">
    <citation type="submission" date="2016-06" db="EMBL/GenBank/DDBJ databases">
        <title>Parallel loss of symbiosis genes in relatives of nitrogen-fixing non-legume Parasponia.</title>
        <authorList>
            <person name="Van Velzen R."/>
            <person name="Holmer R."/>
            <person name="Bu F."/>
            <person name="Rutten L."/>
            <person name="Van Zeijl A."/>
            <person name="Liu W."/>
            <person name="Santuari L."/>
            <person name="Cao Q."/>
            <person name="Sharma T."/>
            <person name="Shen D."/>
            <person name="Roswanjaya Y."/>
            <person name="Wardhani T."/>
            <person name="Kalhor M.S."/>
            <person name="Jansen J."/>
            <person name="Van den Hoogen J."/>
            <person name="Gungor B."/>
            <person name="Hartog M."/>
            <person name="Hontelez J."/>
            <person name="Verver J."/>
            <person name="Yang W.-C."/>
            <person name="Schijlen E."/>
            <person name="Repin R."/>
            <person name="Schilthuizen M."/>
            <person name="Schranz E."/>
            <person name="Heidstra R."/>
            <person name="Miyata K."/>
            <person name="Fedorova E."/>
            <person name="Kohlen W."/>
            <person name="Bisseling T."/>
            <person name="Smit S."/>
            <person name="Geurts R."/>
        </authorList>
    </citation>
    <scope>NUCLEOTIDE SEQUENCE [LARGE SCALE GENOMIC DNA]</scope>
    <source>
        <strain evidence="2">cv. WU1-14</strain>
    </source>
</reference>
<proteinExistence type="predicted"/>
<dbReference type="Proteomes" id="UP000237105">
    <property type="component" value="Unassembled WGS sequence"/>
</dbReference>
<name>A0A2P5CYJ7_PARAD</name>
<accession>A0A2P5CYJ7</accession>
<evidence type="ECO:0000313" key="1">
    <source>
        <dbReference type="EMBL" id="PON66118.1"/>
    </source>
</evidence>
<protein>
    <submittedName>
        <fullName evidence="1">Uncharacterized protein</fullName>
    </submittedName>
</protein>
<evidence type="ECO:0000313" key="2">
    <source>
        <dbReference type="Proteomes" id="UP000237105"/>
    </source>
</evidence>
<sequence length="221" mass="25349">MWSRGGLPLERSEGQGREVLWLGLQLDPISEGRSVDPTHGLFCQIIRGLAMMSPESLTQFRHHLLFLVWKRTFPALLLPSVHRRSRLEKHCLTLLFPLHPRSGLGRDFPWWLLTPRFLLDLLVEVLPSSFPSSACQQPVKAGIISMNFCDFHLLSPGWPHEPSPPSCLLLTRRQAFSPAFAPDWVTLPGSFLWHRDVRFLLSFLRVPSDVVWLLCSERVRS</sequence>
<dbReference type="AlphaFoldDB" id="A0A2P5CYJ7"/>
<organism evidence="1 2">
    <name type="scientific">Parasponia andersonii</name>
    <name type="common">Sponia andersonii</name>
    <dbReference type="NCBI Taxonomy" id="3476"/>
    <lineage>
        <taxon>Eukaryota</taxon>
        <taxon>Viridiplantae</taxon>
        <taxon>Streptophyta</taxon>
        <taxon>Embryophyta</taxon>
        <taxon>Tracheophyta</taxon>
        <taxon>Spermatophyta</taxon>
        <taxon>Magnoliopsida</taxon>
        <taxon>eudicotyledons</taxon>
        <taxon>Gunneridae</taxon>
        <taxon>Pentapetalae</taxon>
        <taxon>rosids</taxon>
        <taxon>fabids</taxon>
        <taxon>Rosales</taxon>
        <taxon>Cannabaceae</taxon>
        <taxon>Parasponia</taxon>
    </lineage>
</organism>